<dbReference type="InterPro" id="IPR002048">
    <property type="entry name" value="EF_hand_dom"/>
</dbReference>
<keyword evidence="1" id="KW-0677">Repeat</keyword>
<feature type="region of interest" description="Disordered" evidence="4">
    <location>
        <begin position="1"/>
        <end position="52"/>
    </location>
</feature>
<feature type="repeat" description="ANK" evidence="3">
    <location>
        <begin position="3326"/>
        <end position="3358"/>
    </location>
</feature>
<evidence type="ECO:0000313" key="6">
    <source>
        <dbReference type="EMBL" id="CAI3973140.1"/>
    </source>
</evidence>
<dbReference type="PROSITE" id="PS00018">
    <property type="entry name" value="EF_HAND_1"/>
    <property type="match status" value="1"/>
</dbReference>
<evidence type="ECO:0000313" key="9">
    <source>
        <dbReference type="Proteomes" id="UP001152797"/>
    </source>
</evidence>
<reference evidence="7" key="2">
    <citation type="submission" date="2024-04" db="EMBL/GenBank/DDBJ databases">
        <authorList>
            <person name="Chen Y."/>
            <person name="Shah S."/>
            <person name="Dougan E. K."/>
            <person name="Thang M."/>
            <person name="Chan C."/>
        </authorList>
    </citation>
    <scope>NUCLEOTIDE SEQUENCE [LARGE SCALE GENOMIC DNA]</scope>
</reference>
<dbReference type="InterPro" id="IPR018247">
    <property type="entry name" value="EF_Hand_1_Ca_BS"/>
</dbReference>
<feature type="repeat" description="ANK" evidence="3">
    <location>
        <begin position="3070"/>
        <end position="3102"/>
    </location>
</feature>
<feature type="repeat" description="ANK" evidence="3">
    <location>
        <begin position="3136"/>
        <end position="3168"/>
    </location>
</feature>
<dbReference type="SUPFAM" id="SSF48403">
    <property type="entry name" value="Ankyrin repeat"/>
    <property type="match status" value="2"/>
</dbReference>
<dbReference type="SMART" id="SM00248">
    <property type="entry name" value="ANK"/>
    <property type="match status" value="12"/>
</dbReference>
<dbReference type="PANTHER" id="PTHR24166:SF48">
    <property type="entry name" value="PROTEIN VAPYRIN"/>
    <property type="match status" value="1"/>
</dbReference>
<feature type="domain" description="EF-hand" evidence="5">
    <location>
        <begin position="79"/>
        <end position="114"/>
    </location>
</feature>
<dbReference type="GO" id="GO:0005509">
    <property type="term" value="F:calcium ion binding"/>
    <property type="evidence" value="ECO:0007669"/>
    <property type="project" value="InterPro"/>
</dbReference>
<feature type="compositionally biased region" description="Basic and acidic residues" evidence="4">
    <location>
        <begin position="27"/>
        <end position="52"/>
    </location>
</feature>
<feature type="repeat" description="ANK" evidence="3">
    <location>
        <begin position="3359"/>
        <end position="3391"/>
    </location>
</feature>
<accession>A0A9P1BI55</accession>
<dbReference type="PROSITE" id="PS50222">
    <property type="entry name" value="EF_HAND_2"/>
    <property type="match status" value="1"/>
</dbReference>
<name>A0A9P1BI55_9DINO</name>
<reference evidence="6" key="1">
    <citation type="submission" date="2022-10" db="EMBL/GenBank/DDBJ databases">
        <authorList>
            <person name="Chen Y."/>
            <person name="Dougan E. K."/>
            <person name="Chan C."/>
            <person name="Rhodes N."/>
            <person name="Thang M."/>
        </authorList>
    </citation>
    <scope>NUCLEOTIDE SEQUENCE</scope>
</reference>
<evidence type="ECO:0000256" key="4">
    <source>
        <dbReference type="SAM" id="MobiDB-lite"/>
    </source>
</evidence>
<dbReference type="InterPro" id="IPR036770">
    <property type="entry name" value="Ankyrin_rpt-contain_sf"/>
</dbReference>
<dbReference type="CDD" id="cd22744">
    <property type="entry name" value="OTU"/>
    <property type="match status" value="1"/>
</dbReference>
<protein>
    <submittedName>
        <fullName evidence="8">Ankyrin repeat protein RF_0381</fullName>
    </submittedName>
</protein>
<dbReference type="InterPro" id="IPR036397">
    <property type="entry name" value="RNaseH_sf"/>
</dbReference>
<dbReference type="SUPFAM" id="SSF56219">
    <property type="entry name" value="DNase I-like"/>
    <property type="match status" value="1"/>
</dbReference>
<keyword evidence="9" id="KW-1185">Reference proteome</keyword>
<dbReference type="InterPro" id="IPR036691">
    <property type="entry name" value="Endo/exonu/phosph_ase_sf"/>
</dbReference>
<evidence type="ECO:0000313" key="8">
    <source>
        <dbReference type="EMBL" id="CAL4760452.1"/>
    </source>
</evidence>
<dbReference type="Proteomes" id="UP001152797">
    <property type="component" value="Unassembled WGS sequence"/>
</dbReference>
<feature type="repeat" description="ANK" evidence="3">
    <location>
        <begin position="3260"/>
        <end position="3292"/>
    </location>
</feature>
<dbReference type="GO" id="GO:0003824">
    <property type="term" value="F:catalytic activity"/>
    <property type="evidence" value="ECO:0007669"/>
    <property type="project" value="InterPro"/>
</dbReference>
<dbReference type="InterPro" id="IPR005135">
    <property type="entry name" value="Endo/exonuclease/phosphatase"/>
</dbReference>
<feature type="repeat" description="ANK" evidence="3">
    <location>
        <begin position="3169"/>
        <end position="3201"/>
    </location>
</feature>
<dbReference type="SUPFAM" id="SSF53098">
    <property type="entry name" value="Ribonuclease H-like"/>
    <property type="match status" value="2"/>
</dbReference>
<feature type="compositionally biased region" description="Low complexity" evidence="4">
    <location>
        <begin position="1175"/>
        <end position="1193"/>
    </location>
</feature>
<feature type="compositionally biased region" description="Polar residues" evidence="4">
    <location>
        <begin position="1376"/>
        <end position="1390"/>
    </location>
</feature>
<gene>
    <name evidence="6" type="ORF">C1SCF055_LOCUS1663</name>
</gene>
<dbReference type="EMBL" id="CAMXCT010000055">
    <property type="protein sequence ID" value="CAI3973140.1"/>
    <property type="molecule type" value="Genomic_DNA"/>
</dbReference>
<dbReference type="InterPro" id="IPR050889">
    <property type="entry name" value="Dendritic_Spine_Reg/Scaffold"/>
</dbReference>
<dbReference type="EMBL" id="CAMXCT030000055">
    <property type="protein sequence ID" value="CAL4760452.1"/>
    <property type="molecule type" value="Genomic_DNA"/>
</dbReference>
<dbReference type="InterPro" id="IPR000477">
    <property type="entry name" value="RT_dom"/>
</dbReference>
<evidence type="ECO:0000256" key="2">
    <source>
        <dbReference type="ARBA" id="ARBA00023043"/>
    </source>
</evidence>
<dbReference type="Gene3D" id="3.60.10.10">
    <property type="entry name" value="Endonuclease/exonuclease/phosphatase"/>
    <property type="match status" value="1"/>
</dbReference>
<feature type="region of interest" description="Disordered" evidence="4">
    <location>
        <begin position="1361"/>
        <end position="1433"/>
    </location>
</feature>
<feature type="region of interest" description="Disordered" evidence="4">
    <location>
        <begin position="2079"/>
        <end position="2099"/>
    </location>
</feature>
<feature type="compositionally biased region" description="Low complexity" evidence="4">
    <location>
        <begin position="1397"/>
        <end position="1413"/>
    </location>
</feature>
<feature type="repeat" description="ANK" evidence="3">
    <location>
        <begin position="3392"/>
        <end position="3424"/>
    </location>
</feature>
<evidence type="ECO:0000313" key="7">
    <source>
        <dbReference type="EMBL" id="CAL1126515.1"/>
    </source>
</evidence>
<evidence type="ECO:0000256" key="1">
    <source>
        <dbReference type="ARBA" id="ARBA00022737"/>
    </source>
</evidence>
<dbReference type="EMBL" id="CAMXCT020000055">
    <property type="protein sequence ID" value="CAL1126515.1"/>
    <property type="molecule type" value="Genomic_DNA"/>
</dbReference>
<dbReference type="GO" id="GO:0003676">
    <property type="term" value="F:nucleic acid binding"/>
    <property type="evidence" value="ECO:0007669"/>
    <property type="project" value="InterPro"/>
</dbReference>
<evidence type="ECO:0000259" key="5">
    <source>
        <dbReference type="PROSITE" id="PS50222"/>
    </source>
</evidence>
<dbReference type="Pfam" id="PF00023">
    <property type="entry name" value="Ank"/>
    <property type="match status" value="1"/>
</dbReference>
<dbReference type="Pfam" id="PF03372">
    <property type="entry name" value="Exo_endo_phos"/>
    <property type="match status" value="1"/>
</dbReference>
<dbReference type="Pfam" id="PF12796">
    <property type="entry name" value="Ank_2"/>
    <property type="match status" value="5"/>
</dbReference>
<dbReference type="Gene3D" id="1.25.40.20">
    <property type="entry name" value="Ankyrin repeat-containing domain"/>
    <property type="match status" value="6"/>
</dbReference>
<dbReference type="Gene3D" id="3.90.70.80">
    <property type="match status" value="1"/>
</dbReference>
<dbReference type="InterPro" id="IPR002110">
    <property type="entry name" value="Ankyrin_rpt"/>
</dbReference>
<evidence type="ECO:0000256" key="3">
    <source>
        <dbReference type="PROSITE-ProRule" id="PRU00023"/>
    </source>
</evidence>
<dbReference type="Pfam" id="PF00078">
    <property type="entry name" value="RVT_1"/>
    <property type="match status" value="1"/>
</dbReference>
<dbReference type="PANTHER" id="PTHR24166">
    <property type="entry name" value="ROLLING PEBBLES, ISOFORM B"/>
    <property type="match status" value="1"/>
</dbReference>
<comment type="caution">
    <text evidence="6">The sequence shown here is derived from an EMBL/GenBank/DDBJ whole genome shotgun (WGS) entry which is preliminary data.</text>
</comment>
<keyword evidence="2 3" id="KW-0040">ANK repeat</keyword>
<feature type="region of interest" description="Disordered" evidence="4">
    <location>
        <begin position="1175"/>
        <end position="1233"/>
    </location>
</feature>
<feature type="repeat" description="ANK" evidence="3">
    <location>
        <begin position="3293"/>
        <end position="3325"/>
    </location>
</feature>
<dbReference type="PROSITE" id="PS50297">
    <property type="entry name" value="ANK_REP_REGION"/>
    <property type="match status" value="10"/>
</dbReference>
<dbReference type="Gene3D" id="3.30.420.10">
    <property type="entry name" value="Ribonuclease H-like superfamily/Ribonuclease H"/>
    <property type="match status" value="2"/>
</dbReference>
<dbReference type="InterPro" id="IPR012337">
    <property type="entry name" value="RNaseH-like_sf"/>
</dbReference>
<proteinExistence type="predicted"/>
<feature type="repeat" description="ANK" evidence="3">
    <location>
        <begin position="3103"/>
        <end position="3135"/>
    </location>
</feature>
<dbReference type="OrthoDB" id="441981at2759"/>
<feature type="region of interest" description="Disordered" evidence="4">
    <location>
        <begin position="683"/>
        <end position="750"/>
    </location>
</feature>
<sequence>MGCSCSKNDALEPGRPGLPTLLVAVPKHSEPSDPKGKKDAEKAQEKAQKAERAVEVSCHASAGAKWHLELLAVSAELKQKLQDPQFVATRCDLDGSGDLDAHELKQAARVYGISQSSSENHDGTNPRLLAGQRVSKESFAEMVASQRSTKLIRAVPHSLRGMALGQLQHLEALFARTGWLSARCESFNAKNAHAIANRTKFRQDTNLYALDTFVVTPMSKPGICGAREHDEQQTIAEAHDANYDKLTSEKEEALVFWICLFALNQHDLAEEASRLKDLQRPFELICSEGSLSQPENGGHKAVSTKMLETTCQALWNVPTAKAESSVAKDKSFFMSCGDFVRHQLWLKEPRAAEIAHTDVEPVTSVHAAWMKQGPVHDPMSFSTACAAGHAGRKLAKRFDLDHVFCVCGESWPSCRHVTWHCPDTSLPAHNSPPANGVEERLLVRSVAPAPWPPDRVPEDMLPPVEICNTFASQEVQFDGRILVATDGSSHSCHSLKRAAWGIATENHVFAFPMKGCDQNIFAAETWAVFQALNAAHVTGRNVRILCDSQAVVCTAERVRRGGSLPPWASGIWQAIAFLSPGSEISWVPAHGRSKGWAPPAGHSADVWRNYNDRVDAAVQAAAKPGIVSLSAWAREVQDAIAWSSFARARQKQALLDLRSHVEPSDNSNGLSIAGLLSSFAQGRVFDSKPKPKKPKAKRKKPRHVIAPPSFAKQSDPNAARTPKEKESTGKKSTLQQKPAKKPSQPTSAPRTFAEVAKAATGDFAFQPVWQLRAADWDGEILTFDEIAERMGADEKPIRVVTLMSSECELDELKALIQSEAKPDRKIGVTVVMASTKGDVPKPDGEITQVPGKVRGKLVPRLSHVLTLGVECPKLKKQVRTVATAPSVSQTVVLRLSTEAKYHQDQHWRSIVDNAGGAAHKWIHANVPAAMQRQIRDIWKWQLQSSKGGGKALITALMRVELSAAKTLLSLSGQGAWFIEPLRWDQPDIPSCQVRWVKRLHDEPGHVYATRVLSMVGNLGLAKGLKSLGVRVPQSTDKKSATRIKTWKVTGVPRSWGHESLIPELEAAGLSNLQLTSRKPHGRTTCLFFTAECTQEIDFIELVFGSTTVTASAFNPMKSMRSEIQQLNTVSTLSFSPATYNVGGSAEVKPASRTSFYAASPVKVVPKAAAPSLPDAASATAPAKETPSASAPATVEASQQDAPGDADMGSPSKTATKRTVGTPGKDVKPPQAKKRAIVRDVPKGLVRVPNSGQGNCLFEAIAQGLSQDRYRPWWDNLTPNEEICDSWEEYLTLVGKSGAYAGCLELAAAAAHFDRTIFVFCPFLPEPEAYNQSSTKGYICLWFQDKHYECLKGELNPALRANAANGPMQGGRGGGKSVSSAQSASGATRSSAMPPRQGSRAASSSGALTRLSALPPMPPNGPERKRACSAATAATNKSRRRDSCDFPSDKISLSAGAAEHGEDDGCEPQPAEAAARVKRQDWTCPICGFWTGAKKHWPSVKKDHIRNWHPELASQLSLNPRLPKLIPYNKDTCSWKCPFCDLGTPSEIKNCDSLRKMRLDHAKAMHPKASPKRFLLKRGSARNAQKATLAKTSAGNAKKFLDLKCGKQGLHDCEILQMPYTGKGKQRRVFLNKIFCKVCTALSHNAEAMSKLPCERTNKGGPKRAMLLARLKKMRVRFSPGSVDRQALEDVIQKLQPASLASEVATGNHDTVSLQLPGKPPKPFVFCKICRRVANLRGTILKAACKGTVTWSPARMKLVRFIEAQMKRAKGNRLQTFSELLKLLTGKAASGALKIGTLNVRALQGKMAEVMSLANDHSLDILCLQEVRLSEDNMLSAHHAAKRGGWTFLPGPCAIDSQGAPTAGVAVLSRWPVEKKALPLDVDSELLHHRGRWQVLQVQRPANRPFVMVNLYLHASDRSCACRLGHLLFELVAKMGEDCLFIGDWNNVPDEEPALSPLRGGRLHLADDIAGPLQLQAPTRTGGRHIDYAVHSIRLVPTERCQVPGVADHDLVFYSFPCLAEEAYFRTQPARALLASEPISDEVWNSNFDLPLFHVLLEQRQVEEAWVLLSNAAETCLQAKPGRKRSSVPAPTQVPRAPVKPQALQSTLERRLRRTHRRVMELQRPVWPWTLLNKVRGQIHKLTKAFPELSEFDALSPEIADVLLQCIQRESVRCVLIPKDVGFRPISVACLAWRVGISALLQQLSPWIDQWAPSALVGGLKARSSVTVHDDLHSALQERTLYGAKIDVAKCFDHVNIEQALLVWERLGAPAKVVRILSLMAVWCRYVQQQSPRVQLSVYIDDRTLWCHERQPLQTALDASQHVDEVLGLRLNPSKCELFFKCRGAQLQAFQSWNIACNRKWKMSAQFKLLGVHYFSTKARRRPIEPTVVAKVQARLRRLRTATHKYWCKRRLVRSLVLSLFSHTGAWTTIPKKTLQKWRYAIETTMLGYPQSGRSRYLLWTSFLAPELDPEFALDSKVIFHELWRLRKEVATCRRVADFEPLQFSAVEPCERNSRLYEVLQKWGWERLSKSRFQTSIGVLDLLSHGATCVTAAMKAAWRHQLWLKEPRAAEIAHTDVEPVTSVHAAWMKQGPVHDPMSFSTACAAGHAGRKLAKRFDLDHVSCVCGESWPSCRHVTWHCPDTSLPAHNSPPANGVEERLLVRSVAPAPWPPDRVPEDMLPPVEVCNTFASQEVQFDGRILVATDGSSHSCHSLKRAAWGIATENHVFAFPMKGCDQNIFAAETWAVFQALNAAHVTSRNVRILCDSQAVVCTAERVRRGGSLPPWASGIWQAIAFLSPGSEISWVPAHGRSKGWAPPAGHSADVWRNYNDRVDAAVQAAAKPGIVSLSAWAREVQDAIAWSSFALARQKQALLDLRSHVEPSASRLKDLQRPFELICSEGSLSQPENGGHKAVSAKMLETTCQALWNVSTAKAESSVATDKYQIWGETANESIRGMIQGVGAERWFNVYIDGQGADALGEAFSDFDRYMKSLLSTTVLQLLMARGDYASAATCCLQGADVSSEQLAEICGSFAAATERRAWLNSMLLQASNPSMAKLLLEKGADARAARHDGVTPLMYVARGGHEAMARLLLQHGADVTAAKDNGSTALMSAALGGHEAVAQLLLQHGADVAAARDNGVTALMCAALGGHEAVAHLLLQHGADVAAAEDNGGTALMCAAAGGHVAVAQLLLQHGADVAAPSNDGSTALMLAALGGHEAVAQLLLQHGADVAAAKDDCHTALMCAAQLLLQHGADVAAAEDDGFTALVYAAQGGHEAVAKVLLQHGADVAAASNDGFTALMLAALGGHEAMAQLLLQHCADVAAAKDNGSTALMLAALGGHEAVAQLLLQHGADVAAAKDNGSTALMLAAQDGHGAVVQLLLQHGADVAAAKDNGSTALMYAAQGGHEAVAQLLLQHGADVAAASNDGSTALMWAAEGGHEAVAEGSNDGVTALMIARANRHEAVARLLREHGGDQNWFRRWLFG</sequence>
<feature type="compositionally biased region" description="Basic residues" evidence="4">
    <location>
        <begin position="690"/>
        <end position="703"/>
    </location>
</feature>
<dbReference type="PROSITE" id="PS50088">
    <property type="entry name" value="ANK_REPEAT"/>
    <property type="match status" value="10"/>
</dbReference>
<feature type="repeat" description="ANK" evidence="3">
    <location>
        <begin position="3202"/>
        <end position="3234"/>
    </location>
</feature>
<organism evidence="6">
    <name type="scientific">Cladocopium goreaui</name>
    <dbReference type="NCBI Taxonomy" id="2562237"/>
    <lineage>
        <taxon>Eukaryota</taxon>
        <taxon>Sar</taxon>
        <taxon>Alveolata</taxon>
        <taxon>Dinophyceae</taxon>
        <taxon>Suessiales</taxon>
        <taxon>Symbiodiniaceae</taxon>
        <taxon>Cladocopium</taxon>
    </lineage>
</organism>